<feature type="region of interest" description="Disordered" evidence="6">
    <location>
        <begin position="1187"/>
        <end position="1225"/>
    </location>
</feature>
<feature type="compositionally biased region" description="Low complexity" evidence="6">
    <location>
        <begin position="1187"/>
        <end position="1204"/>
    </location>
</feature>
<dbReference type="STRING" id="27342.A0A0H2RUS3"/>
<dbReference type="GO" id="GO:0006351">
    <property type="term" value="P:DNA-templated transcription"/>
    <property type="evidence" value="ECO:0007669"/>
    <property type="project" value="InterPro"/>
</dbReference>
<feature type="region of interest" description="Disordered" evidence="6">
    <location>
        <begin position="1"/>
        <end position="55"/>
    </location>
</feature>
<proteinExistence type="predicted"/>
<evidence type="ECO:0000256" key="2">
    <source>
        <dbReference type="ARBA" id="ARBA00022723"/>
    </source>
</evidence>
<dbReference type="OrthoDB" id="2309723at2759"/>
<evidence type="ECO:0000256" key="3">
    <source>
        <dbReference type="ARBA" id="ARBA00023015"/>
    </source>
</evidence>
<feature type="compositionally biased region" description="Gly residues" evidence="6">
    <location>
        <begin position="382"/>
        <end position="391"/>
    </location>
</feature>
<feature type="compositionally biased region" description="Low complexity" evidence="6">
    <location>
        <begin position="489"/>
        <end position="511"/>
    </location>
</feature>
<comment type="subcellular location">
    <subcellularLocation>
        <location evidence="1">Nucleus</location>
    </subcellularLocation>
</comment>
<dbReference type="InterPro" id="IPR001138">
    <property type="entry name" value="Zn2Cys6_DnaBD"/>
</dbReference>
<evidence type="ECO:0000259" key="7">
    <source>
        <dbReference type="PROSITE" id="PS50048"/>
    </source>
</evidence>
<dbReference type="SMART" id="SM00906">
    <property type="entry name" value="Fungal_trans"/>
    <property type="match status" value="1"/>
</dbReference>
<keyword evidence="3" id="KW-0805">Transcription regulation</keyword>
<feature type="compositionally biased region" description="Polar residues" evidence="6">
    <location>
        <begin position="1087"/>
        <end position="1103"/>
    </location>
</feature>
<feature type="compositionally biased region" description="Low complexity" evidence="6">
    <location>
        <begin position="579"/>
        <end position="611"/>
    </location>
</feature>
<dbReference type="PANTHER" id="PTHR47338">
    <property type="entry name" value="ZN(II)2CYS6 TRANSCRIPTION FACTOR (EUROFUNG)-RELATED"/>
    <property type="match status" value="1"/>
</dbReference>
<feature type="region of interest" description="Disordered" evidence="6">
    <location>
        <begin position="674"/>
        <end position="708"/>
    </location>
</feature>
<dbReference type="GO" id="GO:0008270">
    <property type="term" value="F:zinc ion binding"/>
    <property type="evidence" value="ECO:0007669"/>
    <property type="project" value="InterPro"/>
</dbReference>
<gene>
    <name evidence="8" type="ORF">SCHPADRAFT_902493</name>
</gene>
<dbReference type="Proteomes" id="UP000053477">
    <property type="component" value="Unassembled WGS sequence"/>
</dbReference>
<name>A0A0H2RUS3_9AGAM</name>
<dbReference type="CDD" id="cd14725">
    <property type="entry name" value="ZIP_Gal4-like_2"/>
    <property type="match status" value="1"/>
</dbReference>
<dbReference type="EMBL" id="KQ085931">
    <property type="protein sequence ID" value="KLO15342.1"/>
    <property type="molecule type" value="Genomic_DNA"/>
</dbReference>
<feature type="region of interest" description="Disordered" evidence="6">
    <location>
        <begin position="202"/>
        <end position="227"/>
    </location>
</feature>
<dbReference type="PROSITE" id="PS00463">
    <property type="entry name" value="ZN2_CY6_FUNGAL_1"/>
    <property type="match status" value="1"/>
</dbReference>
<dbReference type="Pfam" id="PF00172">
    <property type="entry name" value="Zn_clus"/>
    <property type="match status" value="1"/>
</dbReference>
<dbReference type="CDD" id="cd12148">
    <property type="entry name" value="fungal_TF_MHR"/>
    <property type="match status" value="1"/>
</dbReference>
<evidence type="ECO:0000256" key="6">
    <source>
        <dbReference type="SAM" id="MobiDB-lite"/>
    </source>
</evidence>
<evidence type="ECO:0000256" key="4">
    <source>
        <dbReference type="ARBA" id="ARBA00023163"/>
    </source>
</evidence>
<feature type="compositionally biased region" description="Low complexity" evidence="6">
    <location>
        <begin position="816"/>
        <end position="832"/>
    </location>
</feature>
<protein>
    <recommendedName>
        <fullName evidence="7">Zn(2)-C6 fungal-type domain-containing protein</fullName>
    </recommendedName>
</protein>
<feature type="region of interest" description="Disordered" evidence="6">
    <location>
        <begin position="578"/>
        <end position="626"/>
    </location>
</feature>
<dbReference type="PROSITE" id="PS50048">
    <property type="entry name" value="ZN2_CY6_FUNGAL_2"/>
    <property type="match status" value="1"/>
</dbReference>
<keyword evidence="2" id="KW-0479">Metal-binding</keyword>
<evidence type="ECO:0000256" key="1">
    <source>
        <dbReference type="ARBA" id="ARBA00004123"/>
    </source>
</evidence>
<feature type="region of interest" description="Disordered" evidence="6">
    <location>
        <begin position="775"/>
        <end position="845"/>
    </location>
</feature>
<feature type="compositionally biased region" description="Low complexity" evidence="6">
    <location>
        <begin position="674"/>
        <end position="706"/>
    </location>
</feature>
<feature type="region of interest" description="Disordered" evidence="6">
    <location>
        <begin position="487"/>
        <end position="511"/>
    </location>
</feature>
<dbReference type="SMART" id="SM00066">
    <property type="entry name" value="GAL4"/>
    <property type="match status" value="1"/>
</dbReference>
<keyword evidence="5" id="KW-0539">Nucleus</keyword>
<organism evidence="8 9">
    <name type="scientific">Schizopora paradoxa</name>
    <dbReference type="NCBI Taxonomy" id="27342"/>
    <lineage>
        <taxon>Eukaryota</taxon>
        <taxon>Fungi</taxon>
        <taxon>Dikarya</taxon>
        <taxon>Basidiomycota</taxon>
        <taxon>Agaricomycotina</taxon>
        <taxon>Agaricomycetes</taxon>
        <taxon>Hymenochaetales</taxon>
        <taxon>Schizoporaceae</taxon>
        <taxon>Schizopora</taxon>
    </lineage>
</organism>
<feature type="domain" description="Zn(2)-C6 fungal-type" evidence="7">
    <location>
        <begin position="57"/>
        <end position="89"/>
    </location>
</feature>
<feature type="compositionally biased region" description="Gly residues" evidence="6">
    <location>
        <begin position="425"/>
        <end position="441"/>
    </location>
</feature>
<dbReference type="Gene3D" id="4.10.240.10">
    <property type="entry name" value="Zn(2)-C6 fungal-type DNA-binding domain"/>
    <property type="match status" value="1"/>
</dbReference>
<feature type="region of interest" description="Disordered" evidence="6">
    <location>
        <begin position="1085"/>
        <end position="1126"/>
    </location>
</feature>
<reference evidence="8 9" key="1">
    <citation type="submission" date="2015-04" db="EMBL/GenBank/DDBJ databases">
        <title>Complete genome sequence of Schizopora paradoxa KUC8140, a cosmopolitan wood degrader in East Asia.</title>
        <authorList>
            <consortium name="DOE Joint Genome Institute"/>
            <person name="Min B."/>
            <person name="Park H."/>
            <person name="Jang Y."/>
            <person name="Kim J.-J."/>
            <person name="Kim K.H."/>
            <person name="Pangilinan J."/>
            <person name="Lipzen A."/>
            <person name="Riley R."/>
            <person name="Grigoriev I.V."/>
            <person name="Spatafora J.W."/>
            <person name="Choi I.-G."/>
        </authorList>
    </citation>
    <scope>NUCLEOTIDE SEQUENCE [LARGE SCALE GENOMIC DNA]</scope>
    <source>
        <strain evidence="8 9">KUC8140</strain>
    </source>
</reference>
<dbReference type="InterPro" id="IPR036864">
    <property type="entry name" value="Zn2-C6_fun-type_DNA-bd_sf"/>
</dbReference>
<dbReference type="InParanoid" id="A0A0H2RUS3"/>
<dbReference type="InterPro" id="IPR050815">
    <property type="entry name" value="TF_fung"/>
</dbReference>
<dbReference type="GO" id="GO:0000981">
    <property type="term" value="F:DNA-binding transcription factor activity, RNA polymerase II-specific"/>
    <property type="evidence" value="ECO:0007669"/>
    <property type="project" value="InterPro"/>
</dbReference>
<keyword evidence="9" id="KW-1185">Reference proteome</keyword>
<feature type="compositionally biased region" description="Low complexity" evidence="6">
    <location>
        <begin position="288"/>
        <end position="338"/>
    </location>
</feature>
<feature type="compositionally biased region" description="Low complexity" evidence="6">
    <location>
        <begin position="1104"/>
        <end position="1119"/>
    </location>
</feature>
<dbReference type="GO" id="GO:0003677">
    <property type="term" value="F:DNA binding"/>
    <property type="evidence" value="ECO:0007669"/>
    <property type="project" value="InterPro"/>
</dbReference>
<evidence type="ECO:0000256" key="5">
    <source>
        <dbReference type="ARBA" id="ARBA00023242"/>
    </source>
</evidence>
<accession>A0A0H2RUS3</accession>
<dbReference type="PANTHER" id="PTHR47338:SF29">
    <property type="entry name" value="ZN(2)-C6 FUNGAL-TYPE DOMAIN-CONTAINING PROTEIN"/>
    <property type="match status" value="1"/>
</dbReference>
<feature type="compositionally biased region" description="Pro residues" evidence="6">
    <location>
        <begin position="833"/>
        <end position="844"/>
    </location>
</feature>
<dbReference type="GO" id="GO:0005634">
    <property type="term" value="C:nucleus"/>
    <property type="evidence" value="ECO:0007669"/>
    <property type="project" value="UniProtKB-SubCell"/>
</dbReference>
<keyword evidence="4" id="KW-0804">Transcription</keyword>
<dbReference type="CDD" id="cd00067">
    <property type="entry name" value="GAL4"/>
    <property type="match status" value="1"/>
</dbReference>
<feature type="region of interest" description="Disordered" evidence="6">
    <location>
        <begin position="273"/>
        <end position="338"/>
    </location>
</feature>
<dbReference type="SUPFAM" id="SSF57701">
    <property type="entry name" value="Zn2/Cys6 DNA-binding domain"/>
    <property type="match status" value="1"/>
</dbReference>
<evidence type="ECO:0000313" key="9">
    <source>
        <dbReference type="Proteomes" id="UP000053477"/>
    </source>
</evidence>
<feature type="region of interest" description="Disordered" evidence="6">
    <location>
        <begin position="382"/>
        <end position="441"/>
    </location>
</feature>
<sequence length="1311" mass="135136">MPPVDRSHHQHQHTQHTQHHTDEDSSSDADSAHAAGASGGRRSTSKKLVSPLQRGSACLSCRKRKMKCDATKPVCRQCVKANRADECEYDDGRQKSRTQILQEKIAKLEDRIRELEQPGVGATGGASEGFGLGLDDPLIDGMDDGMGGGFGGVGAFSDGLGGATEEGGLLAYNSASASGSNTNTNDLGLAFDTSLFSSGLPNPHAPLSHSPSVSAAGSNHSNGSGSATYSPLALGASLTGGGGPSSLPALPLPSSSAFDGSGAGVGAGLYDTAHPQYPHNSPSSLFFGSTNTPPSTSSSSGRPSLPGALEGRPGSSNSSSRNPSRQNSNRSSWQQPQPGVTADLFASNVNENSLTGSPFPVDISSSYGGGVSGVSGGNGGNGGNFGYGQAQGGHLAHHHRPPSHSQSQLQFHHHQSPLMQFQTGPGLGGAGGIGVGGAGGGAGSRNWWEAKDMAPQNRKMLFDIFLPHARQCGLHVHPGRLAARLGIASPPSNSSNSSSSNSSSNPSSSAVSSTSLSWPAYNAIPGAHAHAPYSYSPPPPLSPHSARYATHSAAHPALANAIWLLGCFFSASASPPPVLSSSSSQSSHSSAHHSSGSLSKSAKSSSNNNGKNNGGGGNASKGRGKAPRVAIPDLSALEDHFLTRTLRGIASALEAGEAEQAALARDPGSFSPALASLPSTSSHLSTSSPNLAHPSSTSNSTANSNSIQGRGEEAILSTSDTLGTPLVDAVQASSLLATYFFAKARLLEGYYHASAAARLAVALGMHQVRSAVWSAPEGRASSTRNSPDLSIPLNPTFPGSGFDSSNSQGLSAGAWSTPTPSSTQTSTQTQTTPPRPSVPLPPPRSSLELHERISAFWQVFNADRCWSVATGLPSSLPEDEHPQLRICCVWPVEGYGEKVTMENADYSSLSALYDVSDNSSHQQEMAKNAKRKPSMFALKSKACAFFERAARVSSLHHDPTQWDQVCAMEFALSRFAATLPGLPQVSSSVSTAVSSSSISHGSGSVSSGSPSPQLGLGLGMPVVQTAGQAIGGGLGDAFGVVQGVQGVDAWGAAFGAGLSMQQDPALMLASMGDLNMDMDMGLGSTGIPASSSSNTNLTTRFTHSPNNSNLASSTSNSSTPIPPDSVDAIDAADPELILIHTLLHVATIQLFHPFAQKDARAHAKCLGAARAVTGVLRRWVLMLPASNSTSNSNLNSNSSSNLSNLGGGHEDEREREAEEREEKSTALVGALDPIMGTCCMCAADVFVREKMLNGSGMSSGMTLGMGAEEMSTGVKPDEEIDTLLCVLRKLGRTFPVAAYQAQKVEQSRNVF</sequence>
<feature type="compositionally biased region" description="Polar residues" evidence="6">
    <location>
        <begin position="278"/>
        <end position="287"/>
    </location>
</feature>
<dbReference type="InterPro" id="IPR007219">
    <property type="entry name" value="XnlR_reg_dom"/>
</dbReference>
<dbReference type="Pfam" id="PF04082">
    <property type="entry name" value="Fungal_trans"/>
    <property type="match status" value="1"/>
</dbReference>
<evidence type="ECO:0000313" key="8">
    <source>
        <dbReference type="EMBL" id="KLO15342.1"/>
    </source>
</evidence>
<feature type="compositionally biased region" description="Low complexity" evidence="6">
    <location>
        <begin position="212"/>
        <end position="227"/>
    </location>
</feature>
<feature type="compositionally biased region" description="Basic residues" evidence="6">
    <location>
        <begin position="8"/>
        <end position="18"/>
    </location>
</feature>
<feature type="compositionally biased region" description="Basic and acidic residues" evidence="6">
    <location>
        <begin position="1208"/>
        <end position="1224"/>
    </location>
</feature>